<keyword evidence="2" id="KW-1185">Reference proteome</keyword>
<evidence type="ECO:0000313" key="3">
    <source>
        <dbReference type="RefSeq" id="XP_014669825.1"/>
    </source>
</evidence>
<dbReference type="PANTHER" id="PTHR23295">
    <property type="entry name" value="NUCLEAR RECEPTOR COACTIVATOR 5-RELATED"/>
    <property type="match status" value="1"/>
</dbReference>
<dbReference type="InterPro" id="IPR052600">
    <property type="entry name" value="Nuc_rcpt_coact/corep"/>
</dbReference>
<dbReference type="Proteomes" id="UP000695022">
    <property type="component" value="Unplaced"/>
</dbReference>
<dbReference type="PANTHER" id="PTHR23295:SF6">
    <property type="entry name" value="NEOSIN, ISOFORM A"/>
    <property type="match status" value="1"/>
</dbReference>
<evidence type="ECO:0000313" key="2">
    <source>
        <dbReference type="Proteomes" id="UP000695022"/>
    </source>
</evidence>
<reference evidence="3" key="1">
    <citation type="submission" date="2025-08" db="UniProtKB">
        <authorList>
            <consortium name="RefSeq"/>
        </authorList>
    </citation>
    <scope>IDENTIFICATION</scope>
</reference>
<dbReference type="Gene3D" id="3.40.50.800">
    <property type="entry name" value="Anticodon-binding domain"/>
    <property type="match status" value="1"/>
</dbReference>
<feature type="compositionally biased region" description="Basic and acidic residues" evidence="1">
    <location>
        <begin position="24"/>
        <end position="65"/>
    </location>
</feature>
<feature type="region of interest" description="Disordered" evidence="1">
    <location>
        <begin position="366"/>
        <end position="494"/>
    </location>
</feature>
<dbReference type="InterPro" id="IPR036621">
    <property type="entry name" value="Anticodon-bd_dom_sf"/>
</dbReference>
<dbReference type="SUPFAM" id="SSF52954">
    <property type="entry name" value="Class II aaRS ABD-related"/>
    <property type="match status" value="1"/>
</dbReference>
<dbReference type="RefSeq" id="XP_014669825.1">
    <property type="nucleotide sequence ID" value="XM_014814339.1"/>
</dbReference>
<proteinExistence type="predicted"/>
<sequence>MFRERDREREEPYGRNRRPPPAEPYHDRRGNGREEPYRREPYPEREREREREREPYHEPYPRERPTPPPPPPPPPPSNPIECEIVVMSRTIREYGEYIDKRLRELGLSTGILFLAEEASLQQALDDITRRHCLYAVVTNVQNEAHRSMTLNILHGTPQEHRNMPLEDALSLVARNFAEFGKERRERQQPAAAVAARPAVPPVVPPVDNSINHLLGMLSDSKYLSVEQLGRVIAYLEDRRLRQAEIEGHPLAASNHAGSARSLPGAASAAAAPAAVVENPNDLLKQQQELQAKILSVLNKPAANPPMSGGNKAAQPPAPSYGNYGGAQPQTPTSVAGINLDNPNIQKAIDNLINSGPRLLQNLTSVSSQSASTLSEQDAPTSTQQPAVPNPAPSIHSAVAPQQQQQWRPLVQWPKQQAQVASRPPHVLQQQQQQHHQQQQHQQQQHQQQRHHQQQQQIQQQQMQQQQMQQQQQHNDELQQGGLGLLGDAPNAYMY</sequence>
<protein>
    <submittedName>
        <fullName evidence="3">Nuclear receptor coactivator 5-like</fullName>
    </submittedName>
</protein>
<feature type="compositionally biased region" description="Polar residues" evidence="1">
    <location>
        <begin position="375"/>
        <end position="386"/>
    </location>
</feature>
<organism evidence="2 3">
    <name type="scientific">Priapulus caudatus</name>
    <name type="common">Priapulid worm</name>
    <dbReference type="NCBI Taxonomy" id="37621"/>
    <lineage>
        <taxon>Eukaryota</taxon>
        <taxon>Metazoa</taxon>
        <taxon>Ecdysozoa</taxon>
        <taxon>Scalidophora</taxon>
        <taxon>Priapulida</taxon>
        <taxon>Priapulimorpha</taxon>
        <taxon>Priapulimorphida</taxon>
        <taxon>Priapulidae</taxon>
        <taxon>Priapulus</taxon>
    </lineage>
</organism>
<dbReference type="GeneID" id="106810872"/>
<evidence type="ECO:0000256" key="1">
    <source>
        <dbReference type="SAM" id="MobiDB-lite"/>
    </source>
</evidence>
<accession>A0ABM1ECA4</accession>
<name>A0ABM1ECA4_PRICU</name>
<feature type="compositionally biased region" description="Low complexity" evidence="1">
    <location>
        <begin position="428"/>
        <end position="446"/>
    </location>
</feature>
<feature type="compositionally biased region" description="Low complexity" evidence="1">
    <location>
        <begin position="453"/>
        <end position="472"/>
    </location>
</feature>
<feature type="region of interest" description="Disordered" evidence="1">
    <location>
        <begin position="1"/>
        <end position="81"/>
    </location>
</feature>
<feature type="region of interest" description="Disordered" evidence="1">
    <location>
        <begin position="300"/>
        <end position="333"/>
    </location>
</feature>
<feature type="compositionally biased region" description="Basic and acidic residues" evidence="1">
    <location>
        <begin position="1"/>
        <end position="14"/>
    </location>
</feature>
<gene>
    <name evidence="3" type="primary">LOC106810872</name>
</gene>
<feature type="compositionally biased region" description="Pro residues" evidence="1">
    <location>
        <begin position="66"/>
        <end position="78"/>
    </location>
</feature>